<reference evidence="6" key="1">
    <citation type="journal article" date="2019" name="Nat. Commun.">
        <title>Expansion of phycobilisome linker gene families in mesophilic red algae.</title>
        <authorList>
            <person name="Lee J."/>
            <person name="Kim D."/>
            <person name="Bhattacharya D."/>
            <person name="Yoon H.S."/>
        </authorList>
    </citation>
    <scope>NUCLEOTIDE SEQUENCE [LARGE SCALE GENOMIC DNA]</scope>
    <source>
        <strain evidence="6">CCMP 1328</strain>
    </source>
</reference>
<feature type="region of interest" description="Disordered" evidence="4">
    <location>
        <begin position="585"/>
        <end position="646"/>
    </location>
</feature>
<dbReference type="InterPro" id="IPR001680">
    <property type="entry name" value="WD40_rpt"/>
</dbReference>
<evidence type="ECO:0000313" key="5">
    <source>
        <dbReference type="EMBL" id="KAA8493190.1"/>
    </source>
</evidence>
<dbReference type="GO" id="GO:0080008">
    <property type="term" value="C:Cul4-RING E3 ubiquitin ligase complex"/>
    <property type="evidence" value="ECO:0007669"/>
    <property type="project" value="TreeGrafter"/>
</dbReference>
<evidence type="ECO:0000256" key="1">
    <source>
        <dbReference type="ARBA" id="ARBA00022574"/>
    </source>
</evidence>
<feature type="repeat" description="WD" evidence="3">
    <location>
        <begin position="139"/>
        <end position="173"/>
    </location>
</feature>
<dbReference type="OrthoDB" id="4508at2759"/>
<dbReference type="Proteomes" id="UP000324585">
    <property type="component" value="Unassembled WGS sequence"/>
</dbReference>
<feature type="compositionally biased region" description="Acidic residues" evidence="4">
    <location>
        <begin position="602"/>
        <end position="634"/>
    </location>
</feature>
<dbReference type="Gene3D" id="2.130.10.10">
    <property type="entry name" value="YVTN repeat-like/Quinoprotein amine dehydrogenase"/>
    <property type="match status" value="2"/>
</dbReference>
<organism evidence="5 6">
    <name type="scientific">Porphyridium purpureum</name>
    <name type="common">Red alga</name>
    <name type="synonym">Porphyridium cruentum</name>
    <dbReference type="NCBI Taxonomy" id="35688"/>
    <lineage>
        <taxon>Eukaryota</taxon>
        <taxon>Rhodophyta</taxon>
        <taxon>Bangiophyceae</taxon>
        <taxon>Porphyridiales</taxon>
        <taxon>Porphyridiaceae</taxon>
        <taxon>Porphyridium</taxon>
    </lineage>
</organism>
<keyword evidence="1 3" id="KW-0853">WD repeat</keyword>
<evidence type="ECO:0000256" key="4">
    <source>
        <dbReference type="SAM" id="MobiDB-lite"/>
    </source>
</evidence>
<accession>A0A5J4YQC2</accession>
<dbReference type="PANTHER" id="PTHR15574">
    <property type="entry name" value="WD REPEAT DOMAIN-CONTAINING FAMILY"/>
    <property type="match status" value="1"/>
</dbReference>
<dbReference type="PROSITE" id="PS50082">
    <property type="entry name" value="WD_REPEATS_2"/>
    <property type="match status" value="2"/>
</dbReference>
<dbReference type="EMBL" id="VRMN01000007">
    <property type="protein sequence ID" value="KAA8493190.1"/>
    <property type="molecule type" value="Genomic_DNA"/>
</dbReference>
<keyword evidence="6" id="KW-1185">Reference proteome</keyword>
<evidence type="ECO:0000256" key="3">
    <source>
        <dbReference type="PROSITE-ProRule" id="PRU00221"/>
    </source>
</evidence>
<evidence type="ECO:0000313" key="6">
    <source>
        <dbReference type="Proteomes" id="UP000324585"/>
    </source>
</evidence>
<dbReference type="OMA" id="SNIFCLC"/>
<dbReference type="GO" id="GO:0005737">
    <property type="term" value="C:cytoplasm"/>
    <property type="evidence" value="ECO:0007669"/>
    <property type="project" value="TreeGrafter"/>
</dbReference>
<dbReference type="PROSITE" id="PS00678">
    <property type="entry name" value="WD_REPEATS_1"/>
    <property type="match status" value="1"/>
</dbReference>
<sequence length="646" mass="71799">MMSMSCVIFHRTTRSVCVCGSDQVERKRDRESVCAVLSVCWPVLRARGMSGVYKRRRQEAVNALQKRGERVWSGQCWNDAQATRESARHFDVSFQHDSVLRRLMQYQKTDVGQCRAQPLRTWFTHRQLSRGRPEYVRDLVSHLGCVNCIEFSNGAGSWLASGSDDTRVLVWDLFRPSGPRVVSELPGHVNSVFGLAFDGPNEHLISCGIDGYVLRFDLEKSTLSEQCGCYHEDSVSDVAVAPHAHVLTLAAMGNAVVLIDFRAGAHPQLFHWNPDPTASFISVKWHPTMPELYAACDTHGNGALFDVRNSMQTVARAPSVSEQQQRHTPDMVQNYGVKLLGLGFESGRRARTMVEGKEITGIDFDHTGEQLVCLAKNSSPVVFGTFDPDDAHVLQSSTFLNRTTMKGVSFGGADSSFVLAGSDDFGVYVWRTPKLQNHRGQTAIAEEQDAAAEHSSELYVLHGHRSIVNNVRMHPVFPWIASAGVEKMVRLWSALPFAGTDADEFRNLLQPREVARHGFLDLGEAQNDGAAATQGARLFADLPTTDESPRTISMFDYLIQMNAESADSEDTSSADEPSLRMLRAPHHQRGDASEHLSTSQDVDNDDDDRDEDDDDDNNNNDSDSDEYLDLELDQDQTTIDNLPPPA</sequence>
<dbReference type="InterPro" id="IPR019775">
    <property type="entry name" value="WD40_repeat_CS"/>
</dbReference>
<dbReference type="InterPro" id="IPR036322">
    <property type="entry name" value="WD40_repeat_dom_sf"/>
</dbReference>
<dbReference type="SUPFAM" id="SSF50978">
    <property type="entry name" value="WD40 repeat-like"/>
    <property type="match status" value="1"/>
</dbReference>
<dbReference type="InterPro" id="IPR045151">
    <property type="entry name" value="DCAF8"/>
</dbReference>
<proteinExistence type="predicted"/>
<evidence type="ECO:0000256" key="2">
    <source>
        <dbReference type="ARBA" id="ARBA00022737"/>
    </source>
</evidence>
<dbReference type="SMART" id="SM00320">
    <property type="entry name" value="WD40"/>
    <property type="match status" value="6"/>
</dbReference>
<gene>
    <name evidence="5" type="ORF">FVE85_8635</name>
</gene>
<protein>
    <submittedName>
        <fullName evidence="5">DDB1-and CUL4-associated factor 5</fullName>
    </submittedName>
</protein>
<keyword evidence="2" id="KW-0677">Repeat</keyword>
<feature type="repeat" description="WD" evidence="3">
    <location>
        <begin position="461"/>
        <end position="493"/>
    </location>
</feature>
<dbReference type="AlphaFoldDB" id="A0A5J4YQC2"/>
<dbReference type="PROSITE" id="PS50294">
    <property type="entry name" value="WD_REPEATS_REGION"/>
    <property type="match status" value="1"/>
</dbReference>
<dbReference type="Pfam" id="PF00400">
    <property type="entry name" value="WD40"/>
    <property type="match status" value="3"/>
</dbReference>
<dbReference type="GO" id="GO:0045717">
    <property type="term" value="P:negative regulation of fatty acid biosynthetic process"/>
    <property type="evidence" value="ECO:0007669"/>
    <property type="project" value="TreeGrafter"/>
</dbReference>
<comment type="caution">
    <text evidence="5">The sequence shown here is derived from an EMBL/GenBank/DDBJ whole genome shotgun (WGS) entry which is preliminary data.</text>
</comment>
<name>A0A5J4YQC2_PORPP</name>
<dbReference type="PANTHER" id="PTHR15574:SF43">
    <property type="entry name" value="DDB1- AND CUL4-ASSOCIATED FACTOR 5"/>
    <property type="match status" value="1"/>
</dbReference>
<dbReference type="InterPro" id="IPR015943">
    <property type="entry name" value="WD40/YVTN_repeat-like_dom_sf"/>
</dbReference>